<dbReference type="Pfam" id="PF08902">
    <property type="entry name" value="DUF1848"/>
    <property type="match status" value="1"/>
</dbReference>
<proteinExistence type="predicted"/>
<dbReference type="Proteomes" id="UP000036503">
    <property type="component" value="Unassembled WGS sequence"/>
</dbReference>
<evidence type="ECO:0008006" key="3">
    <source>
        <dbReference type="Google" id="ProtNLM"/>
    </source>
</evidence>
<dbReference type="PATRIC" id="fig|1122219.3.peg.2139"/>
<dbReference type="InterPro" id="IPR014998">
    <property type="entry name" value="DUF1848"/>
</dbReference>
<dbReference type="RefSeq" id="WP_048514890.1">
    <property type="nucleotide sequence ID" value="NZ_LEKT01000041.1"/>
</dbReference>
<evidence type="ECO:0000313" key="1">
    <source>
        <dbReference type="EMBL" id="KMO85896.1"/>
    </source>
</evidence>
<reference evidence="1 2" key="1">
    <citation type="submission" date="2015-06" db="EMBL/GenBank/DDBJ databases">
        <title>Draft genome sequence of beer spoilage bacterium Megasphaera cerevisiae type strain 20462.</title>
        <authorList>
            <person name="Kutumbaka K."/>
            <person name="Pasmowitz J."/>
            <person name="Mategko J."/>
            <person name="Reyes D."/>
            <person name="Friedrich A."/>
            <person name="Han S."/>
            <person name="Martens-Habbena W."/>
            <person name="Neal-McKinney J."/>
            <person name="Janagama H.K."/>
            <person name="Nadala C."/>
            <person name="Samadpour M."/>
        </authorList>
    </citation>
    <scope>NUCLEOTIDE SEQUENCE [LARGE SCALE GENOMIC DNA]</scope>
    <source>
        <strain evidence="1 2">DSM 20462</strain>
    </source>
</reference>
<comment type="caution">
    <text evidence="1">The sequence shown here is derived from an EMBL/GenBank/DDBJ whole genome shotgun (WGS) entry which is preliminary data.</text>
</comment>
<organism evidence="1 2">
    <name type="scientific">Megasphaera cerevisiae DSM 20462</name>
    <dbReference type="NCBI Taxonomy" id="1122219"/>
    <lineage>
        <taxon>Bacteria</taxon>
        <taxon>Bacillati</taxon>
        <taxon>Bacillota</taxon>
        <taxon>Negativicutes</taxon>
        <taxon>Veillonellales</taxon>
        <taxon>Veillonellaceae</taxon>
        <taxon>Megasphaera</taxon>
    </lineage>
</organism>
<accession>A0A0J6ZLY4</accession>
<dbReference type="AlphaFoldDB" id="A0A0J6ZLY4"/>
<gene>
    <name evidence="1" type="ORF">AB840_10950</name>
</gene>
<name>A0A0J6ZLY4_9FIRM</name>
<keyword evidence="2" id="KW-1185">Reference proteome</keyword>
<protein>
    <recommendedName>
        <fullName evidence="3">DUF1848 domain-containing protein</fullName>
    </recommendedName>
</protein>
<sequence length="307" mass="35503">MIISASRRTDIPALYSEWFMNRLRAGYVLVPGIRNPDRLGRVVLSPESVDCIVFWTKNPEPMLNILKSIEAMRYFFCFQFTVTPYDCTIEKGLPSTKRRIDTFQRLSAYIGKKRVIWRYDPIFIDAHHSVQWQIDQFSEMCRMLYSYTDRCIMSFIDLYDNNRSCFRAMTRKEICCIADTFSKIAAQYNLPLFTCAEEIDLSDYGIYHGACIDQTWIEDVIEYPVTAQKDKNQRAACRCVSSIDIGMYNTCTQGCLYCYGTSARQAAIRLAATHDPQSPMIAGWPKGNEIITNRTVPSQKIRQLSLF</sequence>
<dbReference type="EMBL" id="LEKT01000041">
    <property type="protein sequence ID" value="KMO85896.1"/>
    <property type="molecule type" value="Genomic_DNA"/>
</dbReference>
<dbReference type="STRING" id="39029.BSR42_10975"/>
<evidence type="ECO:0000313" key="2">
    <source>
        <dbReference type="Proteomes" id="UP000036503"/>
    </source>
</evidence>
<dbReference type="OrthoDB" id="9771212at2"/>
<dbReference type="InParanoid" id="A0A0J6ZLY4"/>